<dbReference type="SMART" id="SM00342">
    <property type="entry name" value="HTH_ARAC"/>
    <property type="match status" value="1"/>
</dbReference>
<dbReference type="EMBL" id="CP115543">
    <property type="protein sequence ID" value="WNH47248.1"/>
    <property type="molecule type" value="Genomic_DNA"/>
</dbReference>
<evidence type="ECO:0000256" key="3">
    <source>
        <dbReference type="ARBA" id="ARBA00023163"/>
    </source>
</evidence>
<feature type="domain" description="HTH araC/xylS-type" evidence="4">
    <location>
        <begin position="211"/>
        <end position="311"/>
    </location>
</feature>
<gene>
    <name evidence="5" type="ORF">PDM28_11090</name>
</gene>
<dbReference type="Gene3D" id="1.10.10.60">
    <property type="entry name" value="Homeodomain-like"/>
    <property type="match status" value="1"/>
</dbReference>
<organism evidence="5 6">
    <name type="scientific">Stenotrophomonas aracearum</name>
    <dbReference type="NCBI Taxonomy" id="3003272"/>
    <lineage>
        <taxon>Bacteria</taxon>
        <taxon>Pseudomonadati</taxon>
        <taxon>Pseudomonadota</taxon>
        <taxon>Gammaproteobacteria</taxon>
        <taxon>Lysobacterales</taxon>
        <taxon>Lysobacteraceae</taxon>
        <taxon>Stenotrophomonas</taxon>
    </lineage>
</organism>
<evidence type="ECO:0000256" key="2">
    <source>
        <dbReference type="ARBA" id="ARBA00023125"/>
    </source>
</evidence>
<sequence length="328" mass="35832">MPALIFPDFEAYSNSVDGIDGEMRVTGHGDGPWSLNVLELGGLTLLHGIDGAPVLYRGAPHEGRFGAYLSLPGSETELDGQRVGDDGFTWLAPRVELQGFTRVPATFLAIDFTERVLLEQASQIEALDVTGLYRTRNIVTTTAMVGHISALIQRAFEVREARPDAFVDAGPRLAFVAQLTSAVLQCHQRAGSEPSIAKRGRPPLPRREIVRRGVEHIQRSLRGEVAFSDIPFAVGASQRSLNRAFDDLFGMAPHHFYLIERLHAIRSALRSARPGDTITGICSRFGVWDLGRMAAQYARMFHLQPAQELARALGAKPTAGAAGTGRRR</sequence>
<protein>
    <submittedName>
        <fullName evidence="5">Helix-turn-helix domain-containing protein</fullName>
    </submittedName>
</protein>
<keyword evidence="2" id="KW-0238">DNA-binding</keyword>
<dbReference type="PANTHER" id="PTHR46796">
    <property type="entry name" value="HTH-TYPE TRANSCRIPTIONAL ACTIVATOR RHAS-RELATED"/>
    <property type="match status" value="1"/>
</dbReference>
<keyword evidence="3" id="KW-0804">Transcription</keyword>
<reference evidence="5 6" key="1">
    <citation type="submission" date="2022-12" db="EMBL/GenBank/DDBJ databases">
        <title>Two new species, Stenotrophomonas aracearum and Stenotrophomonas oahuensis, isolated from Anthurium (Araceae family) in Hawaii.</title>
        <authorList>
            <person name="Chunag S.C."/>
            <person name="Dobhal S."/>
            <person name="Alvarez A."/>
            <person name="Arif M."/>
        </authorList>
    </citation>
    <scope>NUCLEOTIDE SEQUENCE [LARGE SCALE GENOMIC DNA]</scope>
    <source>
        <strain evidence="5 6">A5588</strain>
    </source>
</reference>
<accession>A0ABY9Y8Q1</accession>
<evidence type="ECO:0000256" key="1">
    <source>
        <dbReference type="ARBA" id="ARBA00023015"/>
    </source>
</evidence>
<evidence type="ECO:0000259" key="4">
    <source>
        <dbReference type="PROSITE" id="PS01124"/>
    </source>
</evidence>
<proteinExistence type="predicted"/>
<evidence type="ECO:0000313" key="5">
    <source>
        <dbReference type="EMBL" id="WNH47248.1"/>
    </source>
</evidence>
<dbReference type="Pfam" id="PF12833">
    <property type="entry name" value="HTH_18"/>
    <property type="match status" value="1"/>
</dbReference>
<keyword evidence="1" id="KW-0805">Transcription regulation</keyword>
<dbReference type="PROSITE" id="PS01124">
    <property type="entry name" value="HTH_ARAC_FAMILY_2"/>
    <property type="match status" value="1"/>
</dbReference>
<dbReference type="Proteomes" id="UP001305421">
    <property type="component" value="Chromosome"/>
</dbReference>
<name>A0ABY9Y8Q1_9GAMM</name>
<dbReference type="InterPro" id="IPR018060">
    <property type="entry name" value="HTH_AraC"/>
</dbReference>
<evidence type="ECO:0000313" key="6">
    <source>
        <dbReference type="Proteomes" id="UP001305421"/>
    </source>
</evidence>
<dbReference type="InterPro" id="IPR050204">
    <property type="entry name" value="AraC_XylS_family_regulators"/>
</dbReference>
<dbReference type="RefSeq" id="WP_311182025.1">
    <property type="nucleotide sequence ID" value="NZ_CP115543.1"/>
</dbReference>
<keyword evidence="6" id="KW-1185">Reference proteome</keyword>